<comment type="pathway">
    <text evidence="2 13">tRNA modification; tRNA-queuosine biosynthesis.</text>
</comment>
<dbReference type="Pfam" id="PF02547">
    <property type="entry name" value="Queuosine_synth"/>
    <property type="match status" value="1"/>
</dbReference>
<organism evidence="14 15">
    <name type="scientific">Candidatus Coproplasma excrementigallinarum</name>
    <dbReference type="NCBI Taxonomy" id="2840747"/>
    <lineage>
        <taxon>Bacteria</taxon>
        <taxon>Bacillati</taxon>
        <taxon>Bacillota</taxon>
        <taxon>Clostridia</taxon>
        <taxon>Eubacteriales</taxon>
        <taxon>Candidatus Coproplasma</taxon>
    </lineage>
</organism>
<dbReference type="GO" id="GO:0005737">
    <property type="term" value="C:cytoplasm"/>
    <property type="evidence" value="ECO:0007669"/>
    <property type="project" value="UniProtKB-SubCell"/>
</dbReference>
<reference evidence="14" key="1">
    <citation type="submission" date="2020-10" db="EMBL/GenBank/DDBJ databases">
        <authorList>
            <person name="Gilroy R."/>
        </authorList>
    </citation>
    <scope>NUCLEOTIDE SEQUENCE</scope>
    <source>
        <strain evidence="14">CHK195-12923</strain>
    </source>
</reference>
<evidence type="ECO:0000256" key="2">
    <source>
        <dbReference type="ARBA" id="ARBA00004691"/>
    </source>
</evidence>
<dbReference type="NCBIfam" id="TIGR00113">
    <property type="entry name" value="queA"/>
    <property type="match status" value="1"/>
</dbReference>
<dbReference type="FunFam" id="3.40.1780.10:FF:000001">
    <property type="entry name" value="S-adenosylmethionine:tRNA ribosyltransferase-isomerase"/>
    <property type="match status" value="1"/>
</dbReference>
<comment type="catalytic activity">
    <reaction evidence="8 13">
        <text>7-aminomethyl-7-carbaguanosine(34) in tRNA + S-adenosyl-L-methionine = epoxyqueuosine(34) in tRNA + adenine + L-methionine + 2 H(+)</text>
        <dbReference type="Rhea" id="RHEA:32155"/>
        <dbReference type="Rhea" id="RHEA-COMP:10342"/>
        <dbReference type="Rhea" id="RHEA-COMP:18582"/>
        <dbReference type="ChEBI" id="CHEBI:15378"/>
        <dbReference type="ChEBI" id="CHEBI:16708"/>
        <dbReference type="ChEBI" id="CHEBI:57844"/>
        <dbReference type="ChEBI" id="CHEBI:59789"/>
        <dbReference type="ChEBI" id="CHEBI:82833"/>
        <dbReference type="ChEBI" id="CHEBI:194443"/>
        <dbReference type="EC" id="2.4.99.17"/>
    </reaction>
</comment>
<evidence type="ECO:0000256" key="5">
    <source>
        <dbReference type="ARBA" id="ARBA00022679"/>
    </source>
</evidence>
<dbReference type="PANTHER" id="PTHR30307:SF0">
    <property type="entry name" value="S-ADENOSYLMETHIONINE:TRNA RIBOSYLTRANSFERASE-ISOMERASE"/>
    <property type="match status" value="1"/>
</dbReference>
<evidence type="ECO:0000256" key="10">
    <source>
        <dbReference type="ARBA" id="ARBA00066503"/>
    </source>
</evidence>
<evidence type="ECO:0000256" key="13">
    <source>
        <dbReference type="HAMAP-Rule" id="MF_00113"/>
    </source>
</evidence>
<dbReference type="AlphaFoldDB" id="A0A9D1MJ77"/>
<comment type="function">
    <text evidence="13">Transfers and isomerizes the ribose moiety from AdoMet to the 7-aminomethyl group of 7-deazaguanine (preQ1-tRNA) to give epoxyqueuosine (oQ-tRNA).</text>
</comment>
<evidence type="ECO:0000256" key="11">
    <source>
        <dbReference type="ARBA" id="ARBA00069325"/>
    </source>
</evidence>
<evidence type="ECO:0000256" key="4">
    <source>
        <dbReference type="ARBA" id="ARBA00022490"/>
    </source>
</evidence>
<keyword evidence="5 13" id="KW-0808">Transferase</keyword>
<reference evidence="14" key="2">
    <citation type="journal article" date="2021" name="PeerJ">
        <title>Extensive microbial diversity within the chicken gut microbiome revealed by metagenomics and culture.</title>
        <authorList>
            <person name="Gilroy R."/>
            <person name="Ravi A."/>
            <person name="Getino M."/>
            <person name="Pursley I."/>
            <person name="Horton D.L."/>
            <person name="Alikhan N.F."/>
            <person name="Baker D."/>
            <person name="Gharbi K."/>
            <person name="Hall N."/>
            <person name="Watson M."/>
            <person name="Adriaenssens E.M."/>
            <person name="Foster-Nyarko E."/>
            <person name="Jarju S."/>
            <person name="Secka A."/>
            <person name="Antonio M."/>
            <person name="Oren A."/>
            <person name="Chaudhuri R.R."/>
            <person name="La Ragione R."/>
            <person name="Hildebrand F."/>
            <person name="Pallen M.J."/>
        </authorList>
    </citation>
    <scope>NUCLEOTIDE SEQUENCE</scope>
    <source>
        <strain evidence="14">CHK195-12923</strain>
    </source>
</reference>
<evidence type="ECO:0000256" key="12">
    <source>
        <dbReference type="ARBA" id="ARBA00076160"/>
    </source>
</evidence>
<evidence type="ECO:0000313" key="15">
    <source>
        <dbReference type="Proteomes" id="UP000824110"/>
    </source>
</evidence>
<protein>
    <recommendedName>
        <fullName evidence="11 13">S-adenosylmethionine:tRNA ribosyltransferase-isomerase</fullName>
        <ecNumber evidence="10 13">2.4.99.17</ecNumber>
    </recommendedName>
    <alternativeName>
        <fullName evidence="12 13">Queuosine biosynthesis protein QueA</fullName>
    </alternativeName>
</protein>
<comment type="subcellular location">
    <subcellularLocation>
        <location evidence="1 13">Cytoplasm</location>
    </subcellularLocation>
</comment>
<evidence type="ECO:0000256" key="1">
    <source>
        <dbReference type="ARBA" id="ARBA00004496"/>
    </source>
</evidence>
<keyword evidence="6 13" id="KW-0949">S-adenosyl-L-methionine</keyword>
<evidence type="ECO:0000256" key="7">
    <source>
        <dbReference type="ARBA" id="ARBA00022785"/>
    </source>
</evidence>
<comment type="caution">
    <text evidence="14">The sequence shown here is derived from an EMBL/GenBank/DDBJ whole genome shotgun (WGS) entry which is preliminary data.</text>
</comment>
<name>A0A9D1MJ77_9FIRM</name>
<sequence length="353" mass="39586">MQEITVEAHGAPTDLKKSDFFYNLPEELIAQTPAEPRDSSRLLVYNRATDRVEHRIFHDIKDYLKKGDVLVVNNTKVLPARIYAHTEHGGRVEVLLLKRISALRWEVLVKPGKKCRPGTHLVVDEGLSLTVSSVTESGERIVDFECEGVFEEALERVGSMPLPPYIHEKLKDKNRYQTVYAKTDGSAAAPTAGLHFTPQLLQEIKDMGVEVAEVLLHVGLGTFRPVKEDAVTDHKMHSEYFEVSQSAADIINRAKREGRRVIAVGTTSVRTLESAAAEDGTLSPCRGNTSIFIYPPYKFKCVDCLITNFHLPESTLIMLVAAMVGREKILELYNIAVEEKYRFFSFGDAMLIL</sequence>
<dbReference type="PANTHER" id="PTHR30307">
    <property type="entry name" value="S-ADENOSYLMETHIONINE:TRNA RIBOSYLTRANSFERASE-ISOMERASE"/>
    <property type="match status" value="1"/>
</dbReference>
<keyword evidence="4 13" id="KW-0963">Cytoplasm</keyword>
<dbReference type="InterPro" id="IPR036100">
    <property type="entry name" value="QueA_sf"/>
</dbReference>
<dbReference type="Gene3D" id="2.40.10.240">
    <property type="entry name" value="QueA-like"/>
    <property type="match status" value="1"/>
</dbReference>
<dbReference type="EMBL" id="DVNE01000011">
    <property type="protein sequence ID" value="HIU61284.1"/>
    <property type="molecule type" value="Genomic_DNA"/>
</dbReference>
<dbReference type="GO" id="GO:0008616">
    <property type="term" value="P:tRNA queuosine(34) biosynthetic process"/>
    <property type="evidence" value="ECO:0007669"/>
    <property type="project" value="UniProtKB-UniRule"/>
</dbReference>
<keyword evidence="7 13" id="KW-0671">Queuosine biosynthesis</keyword>
<keyword evidence="14" id="KW-0328">Glycosyltransferase</keyword>
<dbReference type="EC" id="2.4.99.17" evidence="10 13"/>
<evidence type="ECO:0000256" key="9">
    <source>
        <dbReference type="ARBA" id="ARBA00061210"/>
    </source>
</evidence>
<dbReference type="GO" id="GO:0051075">
    <property type="term" value="F:S-adenosylmethionine:tRNA ribosyltransferase-isomerase activity"/>
    <property type="evidence" value="ECO:0007669"/>
    <property type="project" value="UniProtKB-EC"/>
</dbReference>
<accession>A0A9D1MJ77</accession>
<dbReference type="NCBIfam" id="NF001140">
    <property type="entry name" value="PRK00147.1"/>
    <property type="match status" value="1"/>
</dbReference>
<comment type="similarity">
    <text evidence="9 13">Belongs to the QueA family.</text>
</comment>
<dbReference type="InterPro" id="IPR042118">
    <property type="entry name" value="QueA_dom1"/>
</dbReference>
<dbReference type="SUPFAM" id="SSF111337">
    <property type="entry name" value="QueA-like"/>
    <property type="match status" value="1"/>
</dbReference>
<gene>
    <name evidence="13 14" type="primary">queA</name>
    <name evidence="14" type="ORF">IAB69_01355</name>
</gene>
<dbReference type="Proteomes" id="UP000824110">
    <property type="component" value="Unassembled WGS sequence"/>
</dbReference>
<evidence type="ECO:0000256" key="8">
    <source>
        <dbReference type="ARBA" id="ARBA00052751"/>
    </source>
</evidence>
<evidence type="ECO:0000256" key="6">
    <source>
        <dbReference type="ARBA" id="ARBA00022691"/>
    </source>
</evidence>
<dbReference type="FunFam" id="2.40.10.240:FF:000002">
    <property type="entry name" value="S-adenosylmethionine:tRNA ribosyltransferase-isomerase"/>
    <property type="match status" value="1"/>
</dbReference>
<dbReference type="InterPro" id="IPR042119">
    <property type="entry name" value="QueA_dom2"/>
</dbReference>
<proteinExistence type="inferred from homology"/>
<comment type="subunit">
    <text evidence="3 13">Monomer.</text>
</comment>
<evidence type="ECO:0000313" key="14">
    <source>
        <dbReference type="EMBL" id="HIU61284.1"/>
    </source>
</evidence>
<dbReference type="HAMAP" id="MF_00113">
    <property type="entry name" value="QueA"/>
    <property type="match status" value="1"/>
</dbReference>
<dbReference type="InterPro" id="IPR003699">
    <property type="entry name" value="QueA"/>
</dbReference>
<dbReference type="Gene3D" id="3.40.1780.10">
    <property type="entry name" value="QueA-like"/>
    <property type="match status" value="1"/>
</dbReference>
<evidence type="ECO:0000256" key="3">
    <source>
        <dbReference type="ARBA" id="ARBA00011245"/>
    </source>
</evidence>